<dbReference type="STRING" id="93759.A0A1R3KBJ0"/>
<dbReference type="OrthoDB" id="1572276at2759"/>
<feature type="domain" description="Aminotransferase-like plant mobile" evidence="2">
    <location>
        <begin position="101"/>
        <end position="465"/>
    </location>
</feature>
<dbReference type="Proteomes" id="UP000187203">
    <property type="component" value="Unassembled WGS sequence"/>
</dbReference>
<dbReference type="PANTHER" id="PTHR46033:SF77">
    <property type="entry name" value="SERINE_THREONINE-PROTEIN PHOSPHATASE 7 LONG FORM HOMOLOG"/>
    <property type="match status" value="1"/>
</dbReference>
<dbReference type="Pfam" id="PF10536">
    <property type="entry name" value="PMD"/>
    <property type="match status" value="1"/>
</dbReference>
<keyword evidence="4" id="KW-1185">Reference proteome</keyword>
<feature type="region of interest" description="Disordered" evidence="1">
    <location>
        <begin position="484"/>
        <end position="516"/>
    </location>
</feature>
<sequence length="637" mass="72684">MEKPTENEPIVEEREEVMISRFSDGKPSLRTAHFLNPTPSSIDEPIPKLFSLSGSSLPHTFEPEEWPLRADFKGWKRPTKSWLFWVEIMRPKYQAVWEKAGIFEAIMSSTSSIKKYNNLIIGLAEKWNPRTNTFIFPWGETTLSLEDVMILGGYSVRGYPVTFTGNSQELKEVEGKLVHEFMKLQTYFDKRVRQTKWVGNFMGCGADIEHEAFLSFWLTRFVFPNEDGMIRKAVFPIACLLARGEIMALGPAVLASIYRDLTLLKETIVGSTKFKDDENDDTVLAITLWSPMQLLQLWAWERIPALQPEPNVIHLPEVRSSRWSKVKILEVENVRMVLDSAGETFDWRPYAKVVNCSQFREFYKEKEEWILVDGNMSRELVSFALCLRPSELVGFGSGCIQQYLPHRVAMQFGIDQDVPCHVNRSNETQEIAWNNYMRPIKYRKLYVPSRFFESDVTIRYLEWWKKLSMPMVVHQDVLKGIVRRKRSSRQRPKRIPWVKAKKGENEASVPPGFAPKLNKEENEAFQVPNNKGCATAGPFGHDKSSLASVEGLSNGEAAKIGSSKAQNEEGKASANQSGVEYDRENISKFDESEAITLIASGLEARVTRLEIVAAELKAAFKLKQMQSDKAASQNLCP</sequence>
<dbReference type="AlphaFoldDB" id="A0A1R3KBJ0"/>
<gene>
    <name evidence="3" type="ORF">COLO4_09638</name>
</gene>
<feature type="region of interest" description="Disordered" evidence="1">
    <location>
        <begin position="559"/>
        <end position="579"/>
    </location>
</feature>
<accession>A0A1R3KBJ0</accession>
<evidence type="ECO:0000313" key="3">
    <source>
        <dbReference type="EMBL" id="OMP04443.1"/>
    </source>
</evidence>
<name>A0A1R3KBJ0_9ROSI</name>
<dbReference type="InterPro" id="IPR019557">
    <property type="entry name" value="AminoTfrase-like_pln_mobile"/>
</dbReference>
<dbReference type="PANTHER" id="PTHR46033">
    <property type="entry name" value="PROTEIN MAIN-LIKE 2"/>
    <property type="match status" value="1"/>
</dbReference>
<proteinExistence type="predicted"/>
<comment type="caution">
    <text evidence="3">The sequence shown here is derived from an EMBL/GenBank/DDBJ whole genome shotgun (WGS) entry which is preliminary data.</text>
</comment>
<evidence type="ECO:0000256" key="1">
    <source>
        <dbReference type="SAM" id="MobiDB-lite"/>
    </source>
</evidence>
<organism evidence="3 4">
    <name type="scientific">Corchorus olitorius</name>
    <dbReference type="NCBI Taxonomy" id="93759"/>
    <lineage>
        <taxon>Eukaryota</taxon>
        <taxon>Viridiplantae</taxon>
        <taxon>Streptophyta</taxon>
        <taxon>Embryophyta</taxon>
        <taxon>Tracheophyta</taxon>
        <taxon>Spermatophyta</taxon>
        <taxon>Magnoliopsida</taxon>
        <taxon>eudicotyledons</taxon>
        <taxon>Gunneridae</taxon>
        <taxon>Pentapetalae</taxon>
        <taxon>rosids</taxon>
        <taxon>malvids</taxon>
        <taxon>Malvales</taxon>
        <taxon>Malvaceae</taxon>
        <taxon>Grewioideae</taxon>
        <taxon>Apeibeae</taxon>
        <taxon>Corchorus</taxon>
    </lineage>
</organism>
<feature type="compositionally biased region" description="Basic residues" evidence="1">
    <location>
        <begin position="484"/>
        <end position="500"/>
    </location>
</feature>
<dbReference type="EMBL" id="AWUE01014255">
    <property type="protein sequence ID" value="OMP04443.1"/>
    <property type="molecule type" value="Genomic_DNA"/>
</dbReference>
<evidence type="ECO:0000313" key="4">
    <source>
        <dbReference type="Proteomes" id="UP000187203"/>
    </source>
</evidence>
<protein>
    <recommendedName>
        <fullName evidence="2">Aminotransferase-like plant mobile domain-containing protein</fullName>
    </recommendedName>
</protein>
<dbReference type="GO" id="GO:0010073">
    <property type="term" value="P:meristem maintenance"/>
    <property type="evidence" value="ECO:0007669"/>
    <property type="project" value="InterPro"/>
</dbReference>
<evidence type="ECO:0000259" key="2">
    <source>
        <dbReference type="Pfam" id="PF10536"/>
    </source>
</evidence>
<dbReference type="InterPro" id="IPR044824">
    <property type="entry name" value="MAIN-like"/>
</dbReference>
<reference evidence="4" key="1">
    <citation type="submission" date="2013-09" db="EMBL/GenBank/DDBJ databases">
        <title>Corchorus olitorius genome sequencing.</title>
        <authorList>
            <person name="Alam M."/>
            <person name="Haque M.S."/>
            <person name="Islam M.S."/>
            <person name="Emdad E.M."/>
            <person name="Islam M.M."/>
            <person name="Ahmed B."/>
            <person name="Halim A."/>
            <person name="Hossen Q.M.M."/>
            <person name="Hossain M.Z."/>
            <person name="Ahmed R."/>
            <person name="Khan M.M."/>
            <person name="Islam R."/>
            <person name="Rashid M.M."/>
            <person name="Khan S.A."/>
            <person name="Rahman M.S."/>
            <person name="Alam M."/>
            <person name="Yahiya A.S."/>
            <person name="Khan M.S."/>
            <person name="Azam M.S."/>
            <person name="Haque T."/>
            <person name="Lashkar M.Z.H."/>
            <person name="Akhand A.I."/>
            <person name="Morshed G."/>
            <person name="Roy S."/>
            <person name="Uddin K.S."/>
            <person name="Rabeya T."/>
            <person name="Hossain A.S."/>
            <person name="Chowdhury A."/>
            <person name="Snigdha A.R."/>
            <person name="Mortoza M.S."/>
            <person name="Matin S.A."/>
            <person name="Hoque S.M.E."/>
            <person name="Islam M.K."/>
            <person name="Roy D.K."/>
            <person name="Haider R."/>
            <person name="Moosa M.M."/>
            <person name="Elias S.M."/>
            <person name="Hasan A.M."/>
            <person name="Jahan S."/>
            <person name="Shafiuddin M."/>
            <person name="Mahmood N."/>
            <person name="Shommy N.S."/>
        </authorList>
    </citation>
    <scope>NUCLEOTIDE SEQUENCE [LARGE SCALE GENOMIC DNA]</scope>
    <source>
        <strain evidence="4">cv. O-4</strain>
    </source>
</reference>